<dbReference type="GO" id="GO:0071555">
    <property type="term" value="P:cell wall organization"/>
    <property type="evidence" value="ECO:0007669"/>
    <property type="project" value="UniProtKB-KW"/>
</dbReference>
<keyword evidence="3" id="KW-0378">Hydrolase</keyword>
<evidence type="ECO:0000256" key="3">
    <source>
        <dbReference type="ARBA" id="ARBA00022801"/>
    </source>
</evidence>
<sequence>MTNIAFKQAHSGNYRRAARGKEDIHYLVIHFTANDGDTAKNNADYFARAEISTSAHYFVDENEVWQSVRDADIAWHCGTRGVYFHPYCRNANSIGIELCSRKNGEKFYFMPETVRRAQALTRELMAKYGIPLENVVRHYDVTHKNCPAPFVESASAWTAFKQGLQKKEEPDMTEAEVKKIIESTRRTYNSVSAVPAWAKPTVEKLTRKGWLLGDEHGKLDLTEELLRTLVINDRAGIYGE</sequence>
<evidence type="ECO:0000256" key="2">
    <source>
        <dbReference type="ARBA" id="ARBA00011901"/>
    </source>
</evidence>
<evidence type="ECO:0000259" key="5">
    <source>
        <dbReference type="SMART" id="SM00644"/>
    </source>
</evidence>
<dbReference type="Proteomes" id="UP001298753">
    <property type="component" value="Unassembled WGS sequence"/>
</dbReference>
<organism evidence="6 7">
    <name type="scientific">Agathobaculum butyriciproducens</name>
    <dbReference type="NCBI Taxonomy" id="1628085"/>
    <lineage>
        <taxon>Bacteria</taxon>
        <taxon>Bacillati</taxon>
        <taxon>Bacillota</taxon>
        <taxon>Clostridia</taxon>
        <taxon>Eubacteriales</taxon>
        <taxon>Butyricicoccaceae</taxon>
        <taxon>Agathobaculum</taxon>
    </lineage>
</organism>
<evidence type="ECO:0000313" key="6">
    <source>
        <dbReference type="EMBL" id="MCC2177760.1"/>
    </source>
</evidence>
<dbReference type="InterPro" id="IPR036505">
    <property type="entry name" value="Amidase/PGRP_sf"/>
</dbReference>
<dbReference type="SUPFAM" id="SSF55846">
    <property type="entry name" value="N-acetylmuramoyl-L-alanine amidase-like"/>
    <property type="match status" value="1"/>
</dbReference>
<dbReference type="AlphaFoldDB" id="A0AAW4W208"/>
<evidence type="ECO:0000256" key="1">
    <source>
        <dbReference type="ARBA" id="ARBA00001561"/>
    </source>
</evidence>
<dbReference type="GO" id="GO:0009253">
    <property type="term" value="P:peptidoglycan catabolic process"/>
    <property type="evidence" value="ECO:0007669"/>
    <property type="project" value="InterPro"/>
</dbReference>
<dbReference type="InterPro" id="IPR002502">
    <property type="entry name" value="Amidase_domain"/>
</dbReference>
<evidence type="ECO:0000256" key="4">
    <source>
        <dbReference type="ARBA" id="ARBA00023316"/>
    </source>
</evidence>
<dbReference type="GO" id="GO:0008745">
    <property type="term" value="F:N-acetylmuramoyl-L-alanine amidase activity"/>
    <property type="evidence" value="ECO:0007669"/>
    <property type="project" value="UniProtKB-EC"/>
</dbReference>
<comment type="caution">
    <text evidence="6">The sequence shown here is derived from an EMBL/GenBank/DDBJ whole genome shotgun (WGS) entry which is preliminary data.</text>
</comment>
<accession>A0AAW4W208</accession>
<evidence type="ECO:0000313" key="7">
    <source>
        <dbReference type="Proteomes" id="UP001298753"/>
    </source>
</evidence>
<dbReference type="EC" id="3.5.1.28" evidence="2"/>
<gene>
    <name evidence="6" type="ORF">LKD22_11610</name>
</gene>
<proteinExistence type="predicted"/>
<name>A0AAW4W208_9FIRM</name>
<dbReference type="PANTHER" id="PTHR30417">
    <property type="entry name" value="N-ACETYLMURAMOYL-L-ALANINE AMIDASE AMID"/>
    <property type="match status" value="1"/>
</dbReference>
<dbReference type="InterPro" id="IPR051206">
    <property type="entry name" value="NAMLAA_amidase_2"/>
</dbReference>
<keyword evidence="4" id="KW-0961">Cell wall biogenesis/degradation</keyword>
<dbReference type="GeneID" id="98660253"/>
<dbReference type="Pfam" id="PF01510">
    <property type="entry name" value="Amidase_2"/>
    <property type="match status" value="1"/>
</dbReference>
<reference evidence="6 7" key="1">
    <citation type="submission" date="2021-10" db="EMBL/GenBank/DDBJ databases">
        <title>Anaerobic single-cell dispensing facilitates the cultivation of human gut bacteria.</title>
        <authorList>
            <person name="Afrizal A."/>
        </authorList>
    </citation>
    <scope>NUCLEOTIDE SEQUENCE [LARGE SCALE GENOMIC DNA]</scope>
    <source>
        <strain evidence="6 7">CLA-AA-H270</strain>
    </source>
</reference>
<keyword evidence="7" id="KW-1185">Reference proteome</keyword>
<dbReference type="Gene3D" id="3.40.80.10">
    <property type="entry name" value="Peptidoglycan recognition protein-like"/>
    <property type="match status" value="1"/>
</dbReference>
<comment type="catalytic activity">
    <reaction evidence="1">
        <text>Hydrolyzes the link between N-acetylmuramoyl residues and L-amino acid residues in certain cell-wall glycopeptides.</text>
        <dbReference type="EC" id="3.5.1.28"/>
    </reaction>
</comment>
<dbReference type="SMART" id="SM00644">
    <property type="entry name" value="Ami_2"/>
    <property type="match status" value="1"/>
</dbReference>
<dbReference type="CDD" id="cd06583">
    <property type="entry name" value="PGRP"/>
    <property type="match status" value="1"/>
</dbReference>
<dbReference type="GO" id="GO:0009254">
    <property type="term" value="P:peptidoglycan turnover"/>
    <property type="evidence" value="ECO:0007669"/>
    <property type="project" value="TreeGrafter"/>
</dbReference>
<dbReference type="RefSeq" id="WP_227601168.1">
    <property type="nucleotide sequence ID" value="NZ_JAJEPX010000052.1"/>
</dbReference>
<dbReference type="PANTHER" id="PTHR30417:SF1">
    <property type="entry name" value="N-ACETYLMURAMOYL-L-ALANINE AMIDASE AMID"/>
    <property type="match status" value="1"/>
</dbReference>
<feature type="domain" description="N-acetylmuramoyl-L-alanine amidase" evidence="5">
    <location>
        <begin position="11"/>
        <end position="164"/>
    </location>
</feature>
<dbReference type="EMBL" id="JAJEPX010000052">
    <property type="protein sequence ID" value="MCC2177760.1"/>
    <property type="molecule type" value="Genomic_DNA"/>
</dbReference>
<protein>
    <recommendedName>
        <fullName evidence="2">N-acetylmuramoyl-L-alanine amidase</fullName>
        <ecNumber evidence="2">3.5.1.28</ecNumber>
    </recommendedName>
</protein>